<evidence type="ECO:0000256" key="2">
    <source>
        <dbReference type="ARBA" id="ARBA00023125"/>
    </source>
</evidence>
<dbReference type="InterPro" id="IPR036390">
    <property type="entry name" value="WH_DNA-bd_sf"/>
</dbReference>
<dbReference type="SMART" id="SM00345">
    <property type="entry name" value="HTH_GNTR"/>
    <property type="match status" value="1"/>
</dbReference>
<dbReference type="InterPro" id="IPR036388">
    <property type="entry name" value="WH-like_DNA-bd_sf"/>
</dbReference>
<comment type="caution">
    <text evidence="6">The sequence shown here is derived from an EMBL/GenBank/DDBJ whole genome shotgun (WGS) entry which is preliminary data.</text>
</comment>
<evidence type="ECO:0000256" key="1">
    <source>
        <dbReference type="ARBA" id="ARBA00023015"/>
    </source>
</evidence>
<keyword evidence="7" id="KW-1185">Reference proteome</keyword>
<dbReference type="EMBL" id="JACXJA010000011">
    <property type="protein sequence ID" value="MBD2862456.1"/>
    <property type="molecule type" value="Genomic_DNA"/>
</dbReference>
<dbReference type="Proteomes" id="UP000639396">
    <property type="component" value="Unassembled WGS sequence"/>
</dbReference>
<sequence length="490" mass="56348">MSSKPSRSTFRDRLKDMVDSLRQQIESGQLEPDAYLPAIPQLSKQYQLSVNSVQKGLEQLVQDGLVERIPRVGIRVRAFPGGQQPVTLSVGYYPSMATDMDLPALIGQFEVNHPHIQVRLIPLQFYDYLEVATYYLENNIVDVIAMNYINFGQLAEKLAPIGSYLLPLRPAKGIYDYLTPPFTYEGELYVQPVIFSPVVMAYNKRHLAELDWTAPPREWTWNRFMELLDRLEQGDSGKLGFYFYPVTDNRWPVFMLQSGLTFGELDPRHREEQTARLMDSIQSCYDLVHRQRLFSLLLSEHDIHVERLFAEQKISVIMTTYFNLNKLRGTSVEFDLAPLPYVNAPKTLLLSIGFAINRHTPNPEAAELFIRHLTSEATQRYMRTRTYSIPALRQAAEQQEDGQQGNDQQGDEQQDNEQQENEAGGAGIYRPDNYRLFKELEPSYSLLTDLHMSQEQKSRLQSILASYLMGIETRESTEKRVGEFLELLGG</sequence>
<dbReference type="Pfam" id="PF13416">
    <property type="entry name" value="SBP_bac_8"/>
    <property type="match status" value="1"/>
</dbReference>
<dbReference type="RefSeq" id="WP_190927414.1">
    <property type="nucleotide sequence ID" value="NZ_JACXJA010000011.1"/>
</dbReference>
<name>A0A927GZ03_9BACL</name>
<feature type="compositionally biased region" description="Acidic residues" evidence="4">
    <location>
        <begin position="409"/>
        <end position="420"/>
    </location>
</feature>
<dbReference type="InterPro" id="IPR006059">
    <property type="entry name" value="SBP"/>
</dbReference>
<keyword evidence="2" id="KW-0238">DNA-binding</keyword>
<organism evidence="6 7">
    <name type="scientific">Paenibacillus oceani</name>
    <dbReference type="NCBI Taxonomy" id="2772510"/>
    <lineage>
        <taxon>Bacteria</taxon>
        <taxon>Bacillati</taxon>
        <taxon>Bacillota</taxon>
        <taxon>Bacilli</taxon>
        <taxon>Bacillales</taxon>
        <taxon>Paenibacillaceae</taxon>
        <taxon>Paenibacillus</taxon>
    </lineage>
</organism>
<evidence type="ECO:0000259" key="5">
    <source>
        <dbReference type="PROSITE" id="PS50949"/>
    </source>
</evidence>
<evidence type="ECO:0000313" key="7">
    <source>
        <dbReference type="Proteomes" id="UP000639396"/>
    </source>
</evidence>
<evidence type="ECO:0000256" key="4">
    <source>
        <dbReference type="SAM" id="MobiDB-lite"/>
    </source>
</evidence>
<evidence type="ECO:0000313" key="6">
    <source>
        <dbReference type="EMBL" id="MBD2862456.1"/>
    </source>
</evidence>
<dbReference type="AlphaFoldDB" id="A0A927GZ03"/>
<dbReference type="GO" id="GO:0003677">
    <property type="term" value="F:DNA binding"/>
    <property type="evidence" value="ECO:0007669"/>
    <property type="project" value="UniProtKB-KW"/>
</dbReference>
<dbReference type="Gene3D" id="1.10.10.10">
    <property type="entry name" value="Winged helix-like DNA-binding domain superfamily/Winged helix DNA-binding domain"/>
    <property type="match status" value="1"/>
</dbReference>
<dbReference type="InterPro" id="IPR050490">
    <property type="entry name" value="Bact_solute-bd_prot1"/>
</dbReference>
<feature type="region of interest" description="Disordered" evidence="4">
    <location>
        <begin position="394"/>
        <end position="429"/>
    </location>
</feature>
<feature type="domain" description="HTH gntR-type" evidence="5">
    <location>
        <begin position="11"/>
        <end position="79"/>
    </location>
</feature>
<dbReference type="GO" id="GO:0003700">
    <property type="term" value="F:DNA-binding transcription factor activity"/>
    <property type="evidence" value="ECO:0007669"/>
    <property type="project" value="InterPro"/>
</dbReference>
<feature type="compositionally biased region" description="Low complexity" evidence="4">
    <location>
        <begin position="394"/>
        <end position="408"/>
    </location>
</feature>
<gene>
    <name evidence="6" type="ORF">IDH45_10725</name>
</gene>
<dbReference type="InterPro" id="IPR000524">
    <property type="entry name" value="Tscrpt_reg_HTH_GntR"/>
</dbReference>
<protein>
    <submittedName>
        <fullName evidence="6">Extracellular solute-binding protein</fullName>
    </submittedName>
</protein>
<dbReference type="PANTHER" id="PTHR43649">
    <property type="entry name" value="ARABINOSE-BINDING PROTEIN-RELATED"/>
    <property type="match status" value="1"/>
</dbReference>
<dbReference type="Gene3D" id="3.40.190.10">
    <property type="entry name" value="Periplasmic binding protein-like II"/>
    <property type="match status" value="1"/>
</dbReference>
<reference evidence="6" key="1">
    <citation type="submission" date="2020-09" db="EMBL/GenBank/DDBJ databases">
        <title>A novel bacterium of genus Paenibacillus, isolated from South China Sea.</title>
        <authorList>
            <person name="Huang H."/>
            <person name="Mo K."/>
            <person name="Hu Y."/>
        </authorList>
    </citation>
    <scope>NUCLEOTIDE SEQUENCE</scope>
    <source>
        <strain evidence="6">IB182363</strain>
    </source>
</reference>
<keyword evidence="1" id="KW-0805">Transcription regulation</keyword>
<evidence type="ECO:0000256" key="3">
    <source>
        <dbReference type="ARBA" id="ARBA00023163"/>
    </source>
</evidence>
<dbReference type="PROSITE" id="PS50949">
    <property type="entry name" value="HTH_GNTR"/>
    <property type="match status" value="1"/>
</dbReference>
<proteinExistence type="predicted"/>
<dbReference type="SUPFAM" id="SSF53850">
    <property type="entry name" value="Periplasmic binding protein-like II"/>
    <property type="match status" value="1"/>
</dbReference>
<accession>A0A927GZ03</accession>
<dbReference type="Pfam" id="PF00392">
    <property type="entry name" value="GntR"/>
    <property type="match status" value="1"/>
</dbReference>
<dbReference type="SUPFAM" id="SSF46785">
    <property type="entry name" value="Winged helix' DNA-binding domain"/>
    <property type="match status" value="1"/>
</dbReference>
<keyword evidence="3" id="KW-0804">Transcription</keyword>
<dbReference type="PANTHER" id="PTHR43649:SF12">
    <property type="entry name" value="DIACETYLCHITOBIOSE BINDING PROTEIN DASA"/>
    <property type="match status" value="1"/>
</dbReference>